<dbReference type="PROSITE" id="PS00036">
    <property type="entry name" value="BZIP_BASIC"/>
    <property type="match status" value="1"/>
</dbReference>
<dbReference type="InterPro" id="IPR043452">
    <property type="entry name" value="BZIP46-like"/>
</dbReference>
<feature type="region of interest" description="Disordered" evidence="5">
    <location>
        <begin position="31"/>
        <end position="94"/>
    </location>
</feature>
<reference evidence="7" key="1">
    <citation type="submission" date="2023-10" db="EMBL/GenBank/DDBJ databases">
        <title>Chromosome-level genome of the transformable northern wattle, Acacia crassicarpa.</title>
        <authorList>
            <person name="Massaro I."/>
            <person name="Sinha N.R."/>
            <person name="Poethig S."/>
            <person name="Leichty A.R."/>
        </authorList>
    </citation>
    <scope>NUCLEOTIDE SEQUENCE</scope>
    <source>
        <strain evidence="7">Acra3RX</strain>
        <tissue evidence="7">Leaf</tissue>
    </source>
</reference>
<evidence type="ECO:0000313" key="8">
    <source>
        <dbReference type="Proteomes" id="UP001293593"/>
    </source>
</evidence>
<dbReference type="PROSITE" id="PS50217">
    <property type="entry name" value="BZIP"/>
    <property type="match status" value="1"/>
</dbReference>
<feature type="domain" description="BZIP" evidence="6">
    <location>
        <begin position="225"/>
        <end position="277"/>
    </location>
</feature>
<evidence type="ECO:0000313" key="7">
    <source>
        <dbReference type="EMBL" id="KAK4254347.1"/>
    </source>
</evidence>
<comment type="caution">
    <text evidence="7">The sequence shown here is derived from an EMBL/GenBank/DDBJ whole genome shotgun (WGS) entry which is preliminary data.</text>
</comment>
<evidence type="ECO:0000256" key="2">
    <source>
        <dbReference type="ARBA" id="ARBA00023125"/>
    </source>
</evidence>
<evidence type="ECO:0000256" key="4">
    <source>
        <dbReference type="SAM" id="Coils"/>
    </source>
</evidence>
<feature type="compositionally biased region" description="Low complexity" evidence="5">
    <location>
        <begin position="31"/>
        <end position="51"/>
    </location>
</feature>
<organism evidence="7 8">
    <name type="scientific">Acacia crassicarpa</name>
    <name type="common">northern wattle</name>
    <dbReference type="NCBI Taxonomy" id="499986"/>
    <lineage>
        <taxon>Eukaryota</taxon>
        <taxon>Viridiplantae</taxon>
        <taxon>Streptophyta</taxon>
        <taxon>Embryophyta</taxon>
        <taxon>Tracheophyta</taxon>
        <taxon>Spermatophyta</taxon>
        <taxon>Magnoliopsida</taxon>
        <taxon>eudicotyledons</taxon>
        <taxon>Gunneridae</taxon>
        <taxon>Pentapetalae</taxon>
        <taxon>rosids</taxon>
        <taxon>fabids</taxon>
        <taxon>Fabales</taxon>
        <taxon>Fabaceae</taxon>
        <taxon>Caesalpinioideae</taxon>
        <taxon>mimosoid clade</taxon>
        <taxon>Acacieae</taxon>
        <taxon>Acacia</taxon>
    </lineage>
</organism>
<protein>
    <recommendedName>
        <fullName evidence="6">BZIP domain-containing protein</fullName>
    </recommendedName>
</protein>
<evidence type="ECO:0000256" key="5">
    <source>
        <dbReference type="SAM" id="MobiDB-lite"/>
    </source>
</evidence>
<accession>A0AAE1M5S1</accession>
<dbReference type="GO" id="GO:0045893">
    <property type="term" value="P:positive regulation of DNA-templated transcription"/>
    <property type="evidence" value="ECO:0007669"/>
    <property type="project" value="InterPro"/>
</dbReference>
<evidence type="ECO:0000259" key="6">
    <source>
        <dbReference type="PROSITE" id="PS50217"/>
    </source>
</evidence>
<dbReference type="GO" id="GO:0005634">
    <property type="term" value="C:nucleus"/>
    <property type="evidence" value="ECO:0007669"/>
    <property type="project" value="UniProtKB-SubCell"/>
</dbReference>
<dbReference type="InterPro" id="IPR046347">
    <property type="entry name" value="bZIP_sf"/>
</dbReference>
<dbReference type="SUPFAM" id="SSF57959">
    <property type="entry name" value="Leucine zipper domain"/>
    <property type="match status" value="1"/>
</dbReference>
<keyword evidence="8" id="KW-1185">Reference proteome</keyword>
<keyword evidence="4" id="KW-0175">Coiled coil</keyword>
<dbReference type="EMBL" id="JAWXYG010000014">
    <property type="protein sequence ID" value="KAK4254347.1"/>
    <property type="molecule type" value="Genomic_DNA"/>
</dbReference>
<dbReference type="CDD" id="cd14707">
    <property type="entry name" value="bZIP_plant_BZIP46"/>
    <property type="match status" value="1"/>
</dbReference>
<dbReference type="AlphaFoldDB" id="A0AAE1M5S1"/>
<dbReference type="Gene3D" id="1.20.5.170">
    <property type="match status" value="1"/>
</dbReference>
<dbReference type="FunFam" id="1.20.5.170:FF:000036">
    <property type="entry name" value="ABSCISIC ACID-INSENSITIVE 5-like protein 2"/>
    <property type="match status" value="1"/>
</dbReference>
<evidence type="ECO:0000256" key="1">
    <source>
        <dbReference type="ARBA" id="ARBA00004123"/>
    </source>
</evidence>
<feature type="coiled-coil region" evidence="4">
    <location>
        <begin position="250"/>
        <end position="285"/>
    </location>
</feature>
<proteinExistence type="predicted"/>
<dbReference type="InterPro" id="IPR004827">
    <property type="entry name" value="bZIP"/>
</dbReference>
<keyword evidence="2" id="KW-0238">DNA-binding</keyword>
<sequence>MASSKLVTTNPDLPRQSSICSLSSILADLQNNTNNANSNTNNTNNHNESNAGADDPSKALGSMSMDDLFKSIYSSSSSDPNNNPNPAHLATDPNFHPVAAELGTRTTEELWQGMVEGGDQRRMGAGEGLEAMTLEDFLAKAGAVREEDVRGVPTVVPGHASFRVDAAAAAINGGAQFSMPPSVQVKEGSSMEVFGNEIDETVVGVAASAGRGKRRIVEVPVDKATLQKQRRMIKNRESAARSRERKQAYTVELETMVTQLEAENAQLMREMAEKKKQRYKQLMENLIPVVEERRPRRKIRRVNSAQW</sequence>
<feature type="compositionally biased region" description="Low complexity" evidence="5">
    <location>
        <begin position="74"/>
        <end position="86"/>
    </location>
</feature>
<gene>
    <name evidence="7" type="ORF">QN277_009743</name>
</gene>
<comment type="subcellular location">
    <subcellularLocation>
        <location evidence="1">Nucleus</location>
    </subcellularLocation>
</comment>
<dbReference type="SMART" id="SM00338">
    <property type="entry name" value="BRLZ"/>
    <property type="match status" value="1"/>
</dbReference>
<keyword evidence="3" id="KW-0539">Nucleus</keyword>
<dbReference type="Pfam" id="PF00170">
    <property type="entry name" value="bZIP_1"/>
    <property type="match status" value="1"/>
</dbReference>
<evidence type="ECO:0000256" key="3">
    <source>
        <dbReference type="ARBA" id="ARBA00023242"/>
    </source>
</evidence>
<dbReference type="PANTHER" id="PTHR22952">
    <property type="entry name" value="CAMP-RESPONSE ELEMENT BINDING PROTEIN-RELATED"/>
    <property type="match status" value="1"/>
</dbReference>
<dbReference type="GO" id="GO:0003677">
    <property type="term" value="F:DNA binding"/>
    <property type="evidence" value="ECO:0007669"/>
    <property type="project" value="UniProtKB-KW"/>
</dbReference>
<dbReference type="Proteomes" id="UP001293593">
    <property type="component" value="Unassembled WGS sequence"/>
</dbReference>
<name>A0AAE1M5S1_9FABA</name>
<dbReference type="PANTHER" id="PTHR22952:SF392">
    <property type="entry name" value="BZIP TRANSCRIPTION FACTOR 12"/>
    <property type="match status" value="1"/>
</dbReference>
<dbReference type="GO" id="GO:0003700">
    <property type="term" value="F:DNA-binding transcription factor activity"/>
    <property type="evidence" value="ECO:0007669"/>
    <property type="project" value="InterPro"/>
</dbReference>